<evidence type="ECO:0000256" key="3">
    <source>
        <dbReference type="ARBA" id="ARBA00022729"/>
    </source>
</evidence>
<feature type="chain" id="PRO_5026753540" description="Evasin" evidence="8">
    <location>
        <begin position="24"/>
        <end position="153"/>
    </location>
</feature>
<evidence type="ECO:0000256" key="5">
    <source>
        <dbReference type="ARBA" id="ARBA00023180"/>
    </source>
</evidence>
<evidence type="ECO:0000256" key="7">
    <source>
        <dbReference type="SAM" id="MobiDB-lite"/>
    </source>
</evidence>
<keyword evidence="4 6" id="KW-1015">Disulfide bond</keyword>
<feature type="compositionally biased region" description="Low complexity" evidence="7">
    <location>
        <begin position="35"/>
        <end position="45"/>
    </location>
</feature>
<dbReference type="InterPro" id="IPR045797">
    <property type="entry name" value="EVA_Class_A"/>
</dbReference>
<name>A0A6M2E879_9ACAR</name>
<dbReference type="AlphaFoldDB" id="A0A6M2E879"/>
<comment type="function">
    <text evidence="6">Salivary chemokine-binding protein which binds to host chemokines.</text>
</comment>
<comment type="subcellular location">
    <subcellularLocation>
        <location evidence="1 6">Secreted</location>
    </subcellularLocation>
</comment>
<proteinExistence type="predicted"/>
<dbReference type="GO" id="GO:0005576">
    <property type="term" value="C:extracellular region"/>
    <property type="evidence" value="ECO:0007669"/>
    <property type="project" value="UniProtKB-SubCell"/>
</dbReference>
<dbReference type="Pfam" id="PF19429">
    <property type="entry name" value="EVA_Class_A"/>
    <property type="match status" value="1"/>
</dbReference>
<dbReference type="EMBL" id="GIDH01001184">
    <property type="protein sequence ID" value="NOV53127.1"/>
    <property type="molecule type" value="Transcribed_RNA"/>
</dbReference>
<sequence>MRSPMLHACFLALIAAAPEDVSQEPAATATPSCLEDPSNSTSSSDASEESESDGTGTSQESNQTDDYYPQAECLCPVFVLRNTMNSTSKPPGCIYSCESKNCTIPDGEACYNISFVEYKNMKVNQTQNCLLGSCQNGTCVPDGQEEQCYQIEA</sequence>
<organism evidence="9">
    <name type="scientific">Amblyomma tuberculatum</name>
    <dbReference type="NCBI Taxonomy" id="48802"/>
    <lineage>
        <taxon>Eukaryota</taxon>
        <taxon>Metazoa</taxon>
        <taxon>Ecdysozoa</taxon>
        <taxon>Arthropoda</taxon>
        <taxon>Chelicerata</taxon>
        <taxon>Arachnida</taxon>
        <taxon>Acari</taxon>
        <taxon>Parasitiformes</taxon>
        <taxon>Ixodida</taxon>
        <taxon>Ixodoidea</taxon>
        <taxon>Ixodidae</taxon>
        <taxon>Amblyomminae</taxon>
        <taxon>Amblyomma</taxon>
    </lineage>
</organism>
<evidence type="ECO:0000256" key="6">
    <source>
        <dbReference type="RuleBase" id="RU369006"/>
    </source>
</evidence>
<dbReference type="GO" id="GO:0019957">
    <property type="term" value="F:C-C chemokine binding"/>
    <property type="evidence" value="ECO:0007669"/>
    <property type="project" value="InterPro"/>
</dbReference>
<keyword evidence="5 6" id="KW-0325">Glycoprotein</keyword>
<feature type="region of interest" description="Disordered" evidence="7">
    <location>
        <begin position="20"/>
        <end position="65"/>
    </location>
</feature>
<evidence type="ECO:0000256" key="1">
    <source>
        <dbReference type="ARBA" id="ARBA00004613"/>
    </source>
</evidence>
<keyword evidence="2 6" id="KW-0964">Secreted</keyword>
<keyword evidence="3 6" id="KW-0732">Signal</keyword>
<evidence type="ECO:0000256" key="2">
    <source>
        <dbReference type="ARBA" id="ARBA00022525"/>
    </source>
</evidence>
<evidence type="ECO:0000256" key="8">
    <source>
        <dbReference type="SAM" id="SignalP"/>
    </source>
</evidence>
<evidence type="ECO:0000256" key="4">
    <source>
        <dbReference type="ARBA" id="ARBA00023157"/>
    </source>
</evidence>
<protein>
    <recommendedName>
        <fullName evidence="6">Evasin</fullName>
    </recommendedName>
</protein>
<feature type="signal peptide" evidence="8">
    <location>
        <begin position="1"/>
        <end position="23"/>
    </location>
</feature>
<evidence type="ECO:0000313" key="9">
    <source>
        <dbReference type="EMBL" id="NOV53127.1"/>
    </source>
</evidence>
<accession>A0A6M2E879</accession>
<reference evidence="9" key="1">
    <citation type="submission" date="2019-12" db="EMBL/GenBank/DDBJ databases">
        <title>The sialotranscriptome of the gopher-tortoise tick, Amblyomma tuberculatum.</title>
        <authorList>
            <person name="Karim S."/>
            <person name="Andersen J."/>
            <person name="Kumar D."/>
            <person name="Adamson S."/>
            <person name="Ennen J."/>
            <person name="Qualis C.P."/>
            <person name="Ribeiro J.M.C."/>
        </authorList>
    </citation>
    <scope>NUCLEOTIDE SEQUENCE</scope>
    <source>
        <strain evidence="9">Removed</strain>
        <tissue evidence="9">Salivary glands</tissue>
    </source>
</reference>
<dbReference type="Gene3D" id="2.30.130.100">
    <property type="match status" value="1"/>
</dbReference>